<name>A0ABT6SDF6_9ACTN</name>
<sequence>MSTSPQPNASLTDTQRAGIAALATTLGAPACAAADAAIALGQLPHEQRTGLLQLLEAMDFLGLRHQPPHLRRTLVRIVENTSPDTKAGMDGWRHLTNAP</sequence>
<organism evidence="1 2">
    <name type="scientific">Streptomyces cavernicola</name>
    <dbReference type="NCBI Taxonomy" id="3043613"/>
    <lineage>
        <taxon>Bacteria</taxon>
        <taxon>Bacillati</taxon>
        <taxon>Actinomycetota</taxon>
        <taxon>Actinomycetes</taxon>
        <taxon>Kitasatosporales</taxon>
        <taxon>Streptomycetaceae</taxon>
        <taxon>Streptomyces</taxon>
    </lineage>
</organism>
<evidence type="ECO:0000313" key="2">
    <source>
        <dbReference type="Proteomes" id="UP001223978"/>
    </source>
</evidence>
<evidence type="ECO:0000313" key="1">
    <source>
        <dbReference type="EMBL" id="MDI3406213.1"/>
    </source>
</evidence>
<dbReference type="Proteomes" id="UP001223978">
    <property type="component" value="Unassembled WGS sequence"/>
</dbReference>
<keyword evidence="2" id="KW-1185">Reference proteome</keyword>
<accession>A0ABT6SDF6</accession>
<protein>
    <submittedName>
        <fullName evidence="1">Uncharacterized protein</fullName>
    </submittedName>
</protein>
<comment type="caution">
    <text evidence="1">The sequence shown here is derived from an EMBL/GenBank/DDBJ whole genome shotgun (WGS) entry which is preliminary data.</text>
</comment>
<dbReference type="RefSeq" id="WP_282544141.1">
    <property type="nucleotide sequence ID" value="NZ_JASCIQ010000021.1"/>
</dbReference>
<proteinExistence type="predicted"/>
<gene>
    <name evidence="1" type="ORF">QIS96_20655</name>
</gene>
<reference evidence="1 2" key="1">
    <citation type="submission" date="2023-05" db="EMBL/GenBank/DDBJ databases">
        <title>Draft genome sequence of Streptomyces sp. B-S-A6 isolated from a cave soil in Thailand.</title>
        <authorList>
            <person name="Chamroensaksri N."/>
            <person name="Muangham S."/>
        </authorList>
    </citation>
    <scope>NUCLEOTIDE SEQUENCE [LARGE SCALE GENOMIC DNA]</scope>
    <source>
        <strain evidence="1 2">B-S-A6</strain>
    </source>
</reference>
<dbReference type="EMBL" id="JASCIQ010000021">
    <property type="protein sequence ID" value="MDI3406213.1"/>
    <property type="molecule type" value="Genomic_DNA"/>
</dbReference>